<dbReference type="Proteomes" id="UP000006820">
    <property type="component" value="Chromosome"/>
</dbReference>
<dbReference type="PANTHER" id="PTHR42716">
    <property type="entry name" value="L-ASPARTATE OXIDASE"/>
    <property type="match status" value="1"/>
</dbReference>
<dbReference type="AlphaFoldDB" id="Q5YQI0"/>
<evidence type="ECO:0000256" key="2">
    <source>
        <dbReference type="ARBA" id="ARBA00021901"/>
    </source>
</evidence>
<evidence type="ECO:0000256" key="7">
    <source>
        <dbReference type="ARBA" id="ARBA00030386"/>
    </source>
</evidence>
<feature type="domain" description="FAD-dependent oxidoreductase 2 FAD-binding" evidence="10">
    <location>
        <begin position="19"/>
        <end position="226"/>
    </location>
</feature>
<evidence type="ECO:0000256" key="5">
    <source>
        <dbReference type="ARBA" id="ARBA00023002"/>
    </source>
</evidence>
<feature type="domain" description="Fumarate reductase/succinate dehydrogenase flavoprotein-like C-terminal" evidence="11">
    <location>
        <begin position="456"/>
        <end position="494"/>
    </location>
</feature>
<evidence type="ECO:0000256" key="3">
    <source>
        <dbReference type="ARBA" id="ARBA00022630"/>
    </source>
</evidence>
<sequence length="554" mass="57039">MRPGELWPNISIMTDIETDVLVLGGGPAGIWAALSAAASGAAVVLVDKAWCAGSGPAAEGVHTLWNLPPGPGREEAVRRTLLHGGGLGDPTWMHRVLDETYRRTTELTRWGYRVPGARRSATPALAYLDGARHLRLLRRTLRLLGVRVLDRHPALHLLTDRDGVVAGAAGVRTGDRCLPWTARAGAVVLATGGCAFGSGAAGTAGATGEGLLMAAEAGARLSGMEFSCGYGLAVAAHPAGPVLRSARALQPALRSATLVDEDGAPLAGHRSAALAALADGRRVYALPAGLLVATRARLERLGLIDAAGRVPVRAVLEGTVRGTGGLRLTGADCATTVAGLYAAGDVADREQISGAASGSGGHHAAWAIASGAWAGAAAAGYARRRGIPAAAFPVPGAGLATRANLDPRAVVGLVQEHTLPLRRSYLRSADSLRDSIAELDALWPGARFELGGYGHGRVSAREAAALLAVARWADHAALARTESRGMHRRADHPGAAPDWRVRLLVGGLDEIRVERERPPAARETGRGRGSTTPRSARVRGSSGPGLTPGGAVPL</sequence>
<keyword evidence="5" id="KW-0560">Oxidoreductase</keyword>
<evidence type="ECO:0000259" key="11">
    <source>
        <dbReference type="Pfam" id="PF02910"/>
    </source>
</evidence>
<dbReference type="GO" id="GO:0008734">
    <property type="term" value="F:L-aspartate oxidase activity"/>
    <property type="evidence" value="ECO:0007669"/>
    <property type="project" value="UniProtKB-EC"/>
</dbReference>
<dbReference type="Pfam" id="PF02910">
    <property type="entry name" value="Succ_DH_flav_C"/>
    <property type="match status" value="1"/>
</dbReference>
<proteinExistence type="predicted"/>
<dbReference type="InterPro" id="IPR015939">
    <property type="entry name" value="Fum_Rdtase/Succ_DH_flav-like_C"/>
</dbReference>
<dbReference type="Gene3D" id="1.20.58.100">
    <property type="entry name" value="Fumarate reductase/succinate dehydrogenase flavoprotein-like, C-terminal domain"/>
    <property type="match status" value="1"/>
</dbReference>
<feature type="compositionally biased region" description="Basic and acidic residues" evidence="9">
    <location>
        <begin position="514"/>
        <end position="526"/>
    </location>
</feature>
<dbReference type="Gene3D" id="3.50.50.60">
    <property type="entry name" value="FAD/NAD(P)-binding domain"/>
    <property type="match status" value="1"/>
</dbReference>
<dbReference type="InterPro" id="IPR003953">
    <property type="entry name" value="FAD-dep_OxRdtase_2_FAD-bd"/>
</dbReference>
<dbReference type="PRINTS" id="PR00469">
    <property type="entry name" value="PNDRDTASEII"/>
</dbReference>
<dbReference type="KEGG" id="nfa:NFA_47100"/>
<name>Q5YQI0_NOCFA</name>
<evidence type="ECO:0000313" key="13">
    <source>
        <dbReference type="Proteomes" id="UP000006820"/>
    </source>
</evidence>
<dbReference type="InterPro" id="IPR037099">
    <property type="entry name" value="Fum_R/Succ_DH_flav-like_C_sf"/>
</dbReference>
<dbReference type="eggNOG" id="COG1053">
    <property type="taxonomic scope" value="Bacteria"/>
</dbReference>
<keyword evidence="13" id="KW-1185">Reference proteome</keyword>
<gene>
    <name evidence="12" type="ordered locus">NFA_47100</name>
</gene>
<dbReference type="InterPro" id="IPR036188">
    <property type="entry name" value="FAD/NAD-bd_sf"/>
</dbReference>
<keyword evidence="3" id="KW-0285">Flavoprotein</keyword>
<comment type="catalytic activity">
    <reaction evidence="8">
        <text>L-aspartate + O2 = iminosuccinate + H2O2</text>
        <dbReference type="Rhea" id="RHEA:25876"/>
        <dbReference type="ChEBI" id="CHEBI:15379"/>
        <dbReference type="ChEBI" id="CHEBI:16240"/>
        <dbReference type="ChEBI" id="CHEBI:29991"/>
        <dbReference type="ChEBI" id="CHEBI:77875"/>
        <dbReference type="EC" id="1.4.3.16"/>
    </reaction>
    <physiologicalReaction direction="left-to-right" evidence="8">
        <dbReference type="Rhea" id="RHEA:25877"/>
    </physiologicalReaction>
</comment>
<dbReference type="PRINTS" id="PR00368">
    <property type="entry name" value="FADPNR"/>
</dbReference>
<accession>Q5YQI0</accession>
<evidence type="ECO:0000256" key="1">
    <source>
        <dbReference type="ARBA" id="ARBA00001974"/>
    </source>
</evidence>
<evidence type="ECO:0000256" key="8">
    <source>
        <dbReference type="ARBA" id="ARBA00048305"/>
    </source>
</evidence>
<dbReference type="Pfam" id="PF00890">
    <property type="entry name" value="FAD_binding_2"/>
    <property type="match status" value="1"/>
</dbReference>
<dbReference type="InterPro" id="IPR005288">
    <property type="entry name" value="NadB"/>
</dbReference>
<dbReference type="HOGENOM" id="CLU_014312_8_5_11"/>
<evidence type="ECO:0000259" key="10">
    <source>
        <dbReference type="Pfam" id="PF00890"/>
    </source>
</evidence>
<evidence type="ECO:0000256" key="6">
    <source>
        <dbReference type="ARBA" id="ARBA00029426"/>
    </source>
</evidence>
<dbReference type="EMBL" id="AP006618">
    <property type="protein sequence ID" value="BAD59561.1"/>
    <property type="molecule type" value="Genomic_DNA"/>
</dbReference>
<dbReference type="SUPFAM" id="SSF46977">
    <property type="entry name" value="Succinate dehydrogenase/fumarate reductase flavoprotein C-terminal domain"/>
    <property type="match status" value="1"/>
</dbReference>
<evidence type="ECO:0000256" key="9">
    <source>
        <dbReference type="SAM" id="MobiDB-lite"/>
    </source>
</evidence>
<keyword evidence="4" id="KW-0274">FAD</keyword>
<dbReference type="STRING" id="247156.NFA_47100"/>
<protein>
    <recommendedName>
        <fullName evidence="2">L-aspartate oxidase</fullName>
    </recommendedName>
    <alternativeName>
        <fullName evidence="7">Quinolinate synthase B</fullName>
    </alternativeName>
</protein>
<evidence type="ECO:0000313" key="12">
    <source>
        <dbReference type="EMBL" id="BAD59561.1"/>
    </source>
</evidence>
<evidence type="ECO:0000256" key="4">
    <source>
        <dbReference type="ARBA" id="ARBA00022827"/>
    </source>
</evidence>
<dbReference type="GO" id="GO:0034628">
    <property type="term" value="P:'de novo' NAD+ biosynthetic process from L-aspartate"/>
    <property type="evidence" value="ECO:0007669"/>
    <property type="project" value="TreeGrafter"/>
</dbReference>
<comment type="cofactor">
    <cofactor evidence="1">
        <name>FAD</name>
        <dbReference type="ChEBI" id="CHEBI:57692"/>
    </cofactor>
</comment>
<dbReference type="SUPFAM" id="SSF51905">
    <property type="entry name" value="FAD/NAD(P)-binding domain"/>
    <property type="match status" value="1"/>
</dbReference>
<reference evidence="12 13" key="1">
    <citation type="journal article" date="2004" name="Proc. Natl. Acad. Sci. U.S.A.">
        <title>The complete genomic sequence of Nocardia farcinica IFM 10152.</title>
        <authorList>
            <person name="Ishikawa J."/>
            <person name="Yamashita A."/>
            <person name="Mikami Y."/>
            <person name="Hoshino Y."/>
            <person name="Kurita H."/>
            <person name="Hotta K."/>
            <person name="Shiba T."/>
            <person name="Hattori M."/>
        </authorList>
    </citation>
    <scope>NUCLEOTIDE SEQUENCE [LARGE SCALE GENOMIC DNA]</scope>
    <source>
        <strain evidence="12 13">IFM 10152</strain>
    </source>
</reference>
<organism evidence="12 13">
    <name type="scientific">Nocardia farcinica (strain IFM 10152)</name>
    <dbReference type="NCBI Taxonomy" id="247156"/>
    <lineage>
        <taxon>Bacteria</taxon>
        <taxon>Bacillati</taxon>
        <taxon>Actinomycetota</taxon>
        <taxon>Actinomycetes</taxon>
        <taxon>Mycobacteriales</taxon>
        <taxon>Nocardiaceae</taxon>
        <taxon>Nocardia</taxon>
    </lineage>
</organism>
<comment type="function">
    <text evidence="6">Catalyzes the oxidation of L-aspartate to iminoaspartate, the first step in the de novo biosynthesis of NAD(+).</text>
</comment>
<feature type="region of interest" description="Disordered" evidence="9">
    <location>
        <begin position="514"/>
        <end position="554"/>
    </location>
</feature>
<dbReference type="PANTHER" id="PTHR42716:SF2">
    <property type="entry name" value="L-ASPARTATE OXIDASE, CHLOROPLASTIC"/>
    <property type="match status" value="1"/>
</dbReference>